<proteinExistence type="predicted"/>
<accession>A0A3B4A4N2</accession>
<dbReference type="STRING" id="409849.ENSPMGP00000012013"/>
<dbReference type="GO" id="GO:0016323">
    <property type="term" value="C:basolateral plasma membrane"/>
    <property type="evidence" value="ECO:0007669"/>
    <property type="project" value="TreeGrafter"/>
</dbReference>
<dbReference type="Proteomes" id="UP000261520">
    <property type="component" value="Unplaced"/>
</dbReference>
<evidence type="ECO:0000313" key="3">
    <source>
        <dbReference type="Proteomes" id="UP000261520"/>
    </source>
</evidence>
<feature type="transmembrane region" description="Helical" evidence="1">
    <location>
        <begin position="6"/>
        <end position="25"/>
    </location>
</feature>
<name>A0A3B4A4N2_9GOBI</name>
<sequence length="111" mass="12068">MVEGKPYRSGLMVAGMAVIAVGLFIMVEEKPLVYGTMCALGVIMLCAGMIWSFCQCYPKVQCKQAVDNYGGTPKMLKLSHLAEPLPVFVGHKGESIGHHPHSHSCPTLYMV</sequence>
<feature type="transmembrane region" description="Helical" evidence="1">
    <location>
        <begin position="32"/>
        <end position="53"/>
    </location>
</feature>
<dbReference type="Pfam" id="PF15462">
    <property type="entry name" value="Barttin"/>
    <property type="match status" value="1"/>
</dbReference>
<reference evidence="2" key="2">
    <citation type="submission" date="2025-09" db="UniProtKB">
        <authorList>
            <consortium name="Ensembl"/>
        </authorList>
    </citation>
    <scope>IDENTIFICATION</scope>
</reference>
<keyword evidence="1" id="KW-0472">Membrane</keyword>
<dbReference type="AlphaFoldDB" id="A0A3B4A4N2"/>
<organism evidence="2 3">
    <name type="scientific">Periophthalmus magnuspinnatus</name>
    <dbReference type="NCBI Taxonomy" id="409849"/>
    <lineage>
        <taxon>Eukaryota</taxon>
        <taxon>Metazoa</taxon>
        <taxon>Chordata</taxon>
        <taxon>Craniata</taxon>
        <taxon>Vertebrata</taxon>
        <taxon>Euteleostomi</taxon>
        <taxon>Actinopterygii</taxon>
        <taxon>Neopterygii</taxon>
        <taxon>Teleostei</taxon>
        <taxon>Neoteleostei</taxon>
        <taxon>Acanthomorphata</taxon>
        <taxon>Gobiaria</taxon>
        <taxon>Gobiiformes</taxon>
        <taxon>Gobioidei</taxon>
        <taxon>Gobiidae</taxon>
        <taxon>Oxudercinae</taxon>
        <taxon>Periophthalmus</taxon>
    </lineage>
</organism>
<evidence type="ECO:0000256" key="1">
    <source>
        <dbReference type="SAM" id="Phobius"/>
    </source>
</evidence>
<evidence type="ECO:0008006" key="4">
    <source>
        <dbReference type="Google" id="ProtNLM"/>
    </source>
</evidence>
<dbReference type="GO" id="GO:0006821">
    <property type="term" value="P:chloride transport"/>
    <property type="evidence" value="ECO:0007669"/>
    <property type="project" value="InterPro"/>
</dbReference>
<protein>
    <recommendedName>
        <fullName evidence="4">Barttin</fullName>
    </recommendedName>
</protein>
<reference evidence="2" key="1">
    <citation type="submission" date="2025-08" db="UniProtKB">
        <authorList>
            <consortium name="Ensembl"/>
        </authorList>
    </citation>
    <scope>IDENTIFICATION</scope>
</reference>
<keyword evidence="1" id="KW-1133">Transmembrane helix</keyword>
<dbReference type="GO" id="GO:0017081">
    <property type="term" value="F:chloride channel regulator activity"/>
    <property type="evidence" value="ECO:0007669"/>
    <property type="project" value="TreeGrafter"/>
</dbReference>
<dbReference type="Ensembl" id="ENSPMGT00000012821.1">
    <property type="protein sequence ID" value="ENSPMGP00000012013.1"/>
    <property type="gene ID" value="ENSPMGG00000009943.1"/>
</dbReference>
<dbReference type="InterPro" id="IPR029181">
    <property type="entry name" value="Barttin"/>
</dbReference>
<dbReference type="PANTHER" id="PTHR28399">
    <property type="entry name" value="BARTTIN"/>
    <property type="match status" value="1"/>
</dbReference>
<keyword evidence="1" id="KW-0812">Transmembrane</keyword>
<dbReference type="PANTHER" id="PTHR28399:SF1">
    <property type="entry name" value="BARTTIN"/>
    <property type="match status" value="1"/>
</dbReference>
<evidence type="ECO:0000313" key="2">
    <source>
        <dbReference type="Ensembl" id="ENSPMGP00000012013.1"/>
    </source>
</evidence>
<keyword evidence="3" id="KW-1185">Reference proteome</keyword>